<accession>A0A2A2D9N0</accession>
<comment type="caution">
    <text evidence="2">The sequence shown here is derived from an EMBL/GenBank/DDBJ whole genome shotgun (WGS) entry which is preliminary data.</text>
</comment>
<dbReference type="InterPro" id="IPR011009">
    <property type="entry name" value="Kinase-like_dom_sf"/>
</dbReference>
<feature type="domain" description="Aminoglycoside phosphotransferase" evidence="1">
    <location>
        <begin position="12"/>
        <end position="186"/>
    </location>
</feature>
<protein>
    <submittedName>
        <fullName evidence="2">Phosphotransferase</fullName>
    </submittedName>
</protein>
<name>A0A2A2D9N0_9ACTN</name>
<sequence length="250" mass="27209">MTSTQFTKGYVSARQAAEAARHYHWLTAHARPLLQPALTAVAPASLTFAWVEGRHAEPHDLPRLAGMLGDAHGAAWTSDLHHASLAMPHTFRDGAPFPDYVACRKVALRKRLEQGHLPDASVLDMLLALLEETAGGPVAFYKDSNPRNFLITTDGTIFTVDTDDLTLAPFGYDLAKLITTLVMTHGLIEPPGIEQALDLYNEAASRHDSRLAATGLQRLHAFLTLHVHLTAPYAGRNGYRFGIPAFGGQS</sequence>
<dbReference type="RefSeq" id="WP_095581331.1">
    <property type="nucleotide sequence ID" value="NZ_JAJQQS010000010.1"/>
</dbReference>
<organism evidence="2 3">
    <name type="scientific">Streptomyces albireticuli</name>
    <dbReference type="NCBI Taxonomy" id="1940"/>
    <lineage>
        <taxon>Bacteria</taxon>
        <taxon>Bacillati</taxon>
        <taxon>Actinomycetota</taxon>
        <taxon>Actinomycetes</taxon>
        <taxon>Kitasatosporales</taxon>
        <taxon>Streptomycetaceae</taxon>
        <taxon>Streptomyces</taxon>
    </lineage>
</organism>
<dbReference type="GO" id="GO:0016740">
    <property type="term" value="F:transferase activity"/>
    <property type="evidence" value="ECO:0007669"/>
    <property type="project" value="UniProtKB-KW"/>
</dbReference>
<evidence type="ECO:0000259" key="1">
    <source>
        <dbReference type="Pfam" id="PF01636"/>
    </source>
</evidence>
<proteinExistence type="predicted"/>
<evidence type="ECO:0000313" key="3">
    <source>
        <dbReference type="Proteomes" id="UP000218944"/>
    </source>
</evidence>
<evidence type="ECO:0000313" key="2">
    <source>
        <dbReference type="EMBL" id="PAU48224.1"/>
    </source>
</evidence>
<dbReference type="InterPro" id="IPR002575">
    <property type="entry name" value="Aminoglycoside_PTrfase"/>
</dbReference>
<dbReference type="Proteomes" id="UP000218944">
    <property type="component" value="Unassembled WGS sequence"/>
</dbReference>
<keyword evidence="2" id="KW-0808">Transferase</keyword>
<dbReference type="AlphaFoldDB" id="A0A2A2D9N0"/>
<gene>
    <name evidence="2" type="ORF">CK936_14280</name>
</gene>
<reference evidence="2 3" key="1">
    <citation type="submission" date="2017-08" db="EMBL/GenBank/DDBJ databases">
        <title>Genome sequence of Streptomyces albireticuli NRRL B-1670.</title>
        <authorList>
            <person name="Graham D.E."/>
            <person name="Mahan K.M."/>
            <person name="Klingeman D.M."/>
            <person name="Hettich R.L."/>
            <person name="Parry R.J."/>
            <person name="Spain J.C."/>
        </authorList>
    </citation>
    <scope>NUCLEOTIDE SEQUENCE [LARGE SCALE GENOMIC DNA]</scope>
    <source>
        <strain evidence="2 3">NRRL B-1670</strain>
    </source>
</reference>
<dbReference type="EMBL" id="NSJV01000277">
    <property type="protein sequence ID" value="PAU48224.1"/>
    <property type="molecule type" value="Genomic_DNA"/>
</dbReference>
<dbReference type="SUPFAM" id="SSF56112">
    <property type="entry name" value="Protein kinase-like (PK-like)"/>
    <property type="match status" value="1"/>
</dbReference>
<keyword evidence="3" id="KW-1185">Reference proteome</keyword>
<dbReference type="Pfam" id="PF01636">
    <property type="entry name" value="APH"/>
    <property type="match status" value="1"/>
</dbReference>